<dbReference type="InterPro" id="IPR003594">
    <property type="entry name" value="HATPase_dom"/>
</dbReference>
<evidence type="ECO:0000259" key="10">
    <source>
        <dbReference type="PROSITE" id="PS50109"/>
    </source>
</evidence>
<feature type="domain" description="Histidine kinase" evidence="10">
    <location>
        <begin position="221"/>
        <end position="452"/>
    </location>
</feature>
<evidence type="ECO:0000256" key="5">
    <source>
        <dbReference type="ARBA" id="ARBA00022741"/>
    </source>
</evidence>
<dbReference type="SUPFAM" id="SSF55874">
    <property type="entry name" value="ATPase domain of HSP90 chaperone/DNA topoisomerase II/histidine kinase"/>
    <property type="match status" value="1"/>
</dbReference>
<dbReference type="InterPro" id="IPR005467">
    <property type="entry name" value="His_kinase_dom"/>
</dbReference>
<keyword evidence="3" id="KW-0597">Phosphoprotein</keyword>
<evidence type="ECO:0000256" key="4">
    <source>
        <dbReference type="ARBA" id="ARBA00022679"/>
    </source>
</evidence>
<keyword evidence="4" id="KW-0808">Transferase</keyword>
<evidence type="ECO:0000256" key="6">
    <source>
        <dbReference type="ARBA" id="ARBA00022777"/>
    </source>
</evidence>
<dbReference type="EC" id="2.7.13.3" evidence="2"/>
<dbReference type="Pfam" id="PF00512">
    <property type="entry name" value="HisKA"/>
    <property type="match status" value="1"/>
</dbReference>
<keyword evidence="12" id="KW-1185">Reference proteome</keyword>
<dbReference type="PANTHER" id="PTHR42878:SF7">
    <property type="entry name" value="SENSOR HISTIDINE KINASE GLRK"/>
    <property type="match status" value="1"/>
</dbReference>
<reference evidence="11 12" key="1">
    <citation type="submission" date="2021-12" db="EMBL/GenBank/DDBJ databases">
        <title>Discovery of the Pendulisporaceae a myxobacterial family with distinct sporulation behavior and unique specialized metabolism.</title>
        <authorList>
            <person name="Garcia R."/>
            <person name="Popoff A."/>
            <person name="Bader C.D."/>
            <person name="Loehr J."/>
            <person name="Walesch S."/>
            <person name="Walt C."/>
            <person name="Boldt J."/>
            <person name="Bunk B."/>
            <person name="Haeckl F.J.F.P.J."/>
            <person name="Gunesch A.P."/>
            <person name="Birkelbach J."/>
            <person name="Nuebel U."/>
            <person name="Pietschmann T."/>
            <person name="Bach T."/>
            <person name="Mueller R."/>
        </authorList>
    </citation>
    <scope>NUCLEOTIDE SEQUENCE [LARGE SCALE GENOMIC DNA]</scope>
    <source>
        <strain evidence="11 12">MSr11954</strain>
    </source>
</reference>
<dbReference type="GO" id="GO:0016301">
    <property type="term" value="F:kinase activity"/>
    <property type="evidence" value="ECO:0007669"/>
    <property type="project" value="UniProtKB-KW"/>
</dbReference>
<protein>
    <recommendedName>
        <fullName evidence="2">histidine kinase</fullName>
        <ecNumber evidence="2">2.7.13.3</ecNumber>
    </recommendedName>
</protein>
<dbReference type="PRINTS" id="PR00344">
    <property type="entry name" value="BCTRLSENSOR"/>
</dbReference>
<evidence type="ECO:0000256" key="2">
    <source>
        <dbReference type="ARBA" id="ARBA00012438"/>
    </source>
</evidence>
<evidence type="ECO:0000313" key="12">
    <source>
        <dbReference type="Proteomes" id="UP001370348"/>
    </source>
</evidence>
<evidence type="ECO:0000256" key="7">
    <source>
        <dbReference type="ARBA" id="ARBA00022840"/>
    </source>
</evidence>
<dbReference type="InterPro" id="IPR036890">
    <property type="entry name" value="HATPase_C_sf"/>
</dbReference>
<accession>A0ABZ2MCS3</accession>
<dbReference type="Pfam" id="PF02518">
    <property type="entry name" value="HATPase_c"/>
    <property type="match status" value="1"/>
</dbReference>
<evidence type="ECO:0000256" key="1">
    <source>
        <dbReference type="ARBA" id="ARBA00000085"/>
    </source>
</evidence>
<keyword evidence="9" id="KW-0812">Transmembrane</keyword>
<keyword evidence="5" id="KW-0547">Nucleotide-binding</keyword>
<dbReference type="InterPro" id="IPR004358">
    <property type="entry name" value="Sig_transdc_His_kin-like_C"/>
</dbReference>
<sequence>MVLASFAIVVACFGASTLYSDLRLHDVAIQSGDVSHNSLPSIVHLAEIRTTLHDLDEVTNDAISPAYRGAVPIERTLSTLREARAAYEALPGSSEEEPAMWRPVRDQLDAIERRAQNLASEMHRTDSNSEVVRAGRIALREDVARVDDALRDLVAFNARQGAKTMERLDEDRRRIRLVGFTLDAVSLIVSIALAALAARAVKRYTGLVERRADELETFASRVAHDVRGPLTPALGAMEIARKKLSNSHELAPILDRGVRSVRLVESIVDGLLAFARAGAQPEPGAYADFRTAVEEAMSECQPYADSRRVELRAESMPDVAVRCTPGLLASVLSNLVRNAIKYIGDGNGESGGSGTDSIRHIPIDEERAVTVRAVAEGDVLRCEVIDTGPGIPPAMQRAIFLPHVRLDRRGHGLGLGLATVDRVVRAHGGQVGVTANPKGEGSLFWFELPQATTDDVR</sequence>
<dbReference type="EMBL" id="CP089984">
    <property type="protein sequence ID" value="WXB20318.1"/>
    <property type="molecule type" value="Genomic_DNA"/>
</dbReference>
<dbReference type="SMART" id="SM00387">
    <property type="entry name" value="HATPase_c"/>
    <property type="match status" value="1"/>
</dbReference>
<keyword evidence="9" id="KW-1133">Transmembrane helix</keyword>
<dbReference type="SMART" id="SM00388">
    <property type="entry name" value="HisKA"/>
    <property type="match status" value="1"/>
</dbReference>
<dbReference type="InterPro" id="IPR036097">
    <property type="entry name" value="HisK_dim/P_sf"/>
</dbReference>
<gene>
    <name evidence="11" type="ORF">LZC94_42185</name>
</gene>
<dbReference type="RefSeq" id="WP_394829915.1">
    <property type="nucleotide sequence ID" value="NZ_CP089984.1"/>
</dbReference>
<comment type="catalytic activity">
    <reaction evidence="1">
        <text>ATP + protein L-histidine = ADP + protein N-phospho-L-histidine.</text>
        <dbReference type="EC" id="2.7.13.3"/>
    </reaction>
</comment>
<evidence type="ECO:0000256" key="3">
    <source>
        <dbReference type="ARBA" id="ARBA00022553"/>
    </source>
</evidence>
<dbReference type="Gene3D" id="3.30.565.10">
    <property type="entry name" value="Histidine kinase-like ATPase, C-terminal domain"/>
    <property type="match status" value="1"/>
</dbReference>
<dbReference type="PANTHER" id="PTHR42878">
    <property type="entry name" value="TWO-COMPONENT HISTIDINE KINASE"/>
    <property type="match status" value="1"/>
</dbReference>
<name>A0ABZ2MCS3_9BACT</name>
<proteinExistence type="predicted"/>
<keyword evidence="6 11" id="KW-0418">Kinase</keyword>
<keyword evidence="7" id="KW-0067">ATP-binding</keyword>
<keyword evidence="8" id="KW-0902">Two-component regulatory system</keyword>
<dbReference type="InterPro" id="IPR003661">
    <property type="entry name" value="HisK_dim/P_dom"/>
</dbReference>
<dbReference type="CDD" id="cd00082">
    <property type="entry name" value="HisKA"/>
    <property type="match status" value="1"/>
</dbReference>
<evidence type="ECO:0000256" key="9">
    <source>
        <dbReference type="SAM" id="Phobius"/>
    </source>
</evidence>
<evidence type="ECO:0000313" key="11">
    <source>
        <dbReference type="EMBL" id="WXB20318.1"/>
    </source>
</evidence>
<dbReference type="PROSITE" id="PS50109">
    <property type="entry name" value="HIS_KIN"/>
    <property type="match status" value="1"/>
</dbReference>
<organism evidence="11 12">
    <name type="scientific">Pendulispora albinea</name>
    <dbReference type="NCBI Taxonomy" id="2741071"/>
    <lineage>
        <taxon>Bacteria</taxon>
        <taxon>Pseudomonadati</taxon>
        <taxon>Myxococcota</taxon>
        <taxon>Myxococcia</taxon>
        <taxon>Myxococcales</taxon>
        <taxon>Sorangiineae</taxon>
        <taxon>Pendulisporaceae</taxon>
        <taxon>Pendulispora</taxon>
    </lineage>
</organism>
<dbReference type="Gene3D" id="1.10.287.130">
    <property type="match status" value="1"/>
</dbReference>
<feature type="transmembrane region" description="Helical" evidence="9">
    <location>
        <begin position="177"/>
        <end position="201"/>
    </location>
</feature>
<dbReference type="InterPro" id="IPR050351">
    <property type="entry name" value="BphY/WalK/GraS-like"/>
</dbReference>
<dbReference type="SUPFAM" id="SSF47384">
    <property type="entry name" value="Homodimeric domain of signal transducing histidine kinase"/>
    <property type="match status" value="1"/>
</dbReference>
<dbReference type="Proteomes" id="UP001370348">
    <property type="component" value="Chromosome"/>
</dbReference>
<keyword evidence="9" id="KW-0472">Membrane</keyword>
<evidence type="ECO:0000256" key="8">
    <source>
        <dbReference type="ARBA" id="ARBA00023012"/>
    </source>
</evidence>